<dbReference type="STRING" id="1408281.Epro_0349"/>
<dbReference type="GO" id="GO:0015934">
    <property type="term" value="C:large ribosomal subunit"/>
    <property type="evidence" value="ECO:0007669"/>
    <property type="project" value="InterPro"/>
</dbReference>
<evidence type="ECO:0000256" key="6">
    <source>
        <dbReference type="SAM" id="MobiDB-lite"/>
    </source>
</evidence>
<evidence type="ECO:0000256" key="2">
    <source>
        <dbReference type="ARBA" id="ARBA00022980"/>
    </source>
</evidence>
<accession>A0A0G3WHC3</accession>
<reference evidence="7 8" key="1">
    <citation type="submission" date="2014-09" db="EMBL/GenBank/DDBJ databases">
        <title>Complete genome sequence of Endomicrobium proavitum.</title>
        <authorList>
            <person name="Zheng H."/>
        </authorList>
    </citation>
    <scope>NUCLEOTIDE SEQUENCE [LARGE SCALE GENOMIC DNA]</scope>
    <source>
        <strain evidence="7 8">Rsa215</strain>
    </source>
</reference>
<dbReference type="InterPro" id="IPR002677">
    <property type="entry name" value="Ribosomal_bL32"/>
</dbReference>
<organism evidence="7 8">
    <name type="scientific">Endomicrobium proavitum</name>
    <dbReference type="NCBI Taxonomy" id="1408281"/>
    <lineage>
        <taxon>Bacteria</taxon>
        <taxon>Pseudomonadati</taxon>
        <taxon>Elusimicrobiota</taxon>
        <taxon>Endomicrobiia</taxon>
        <taxon>Endomicrobiales</taxon>
        <taxon>Endomicrobiaceae</taxon>
        <taxon>Endomicrobium</taxon>
    </lineage>
</organism>
<dbReference type="SUPFAM" id="SSF57829">
    <property type="entry name" value="Zn-binding ribosomal proteins"/>
    <property type="match status" value="1"/>
</dbReference>
<dbReference type="OrthoDB" id="9812874at2"/>
<feature type="compositionally biased region" description="Basic residues" evidence="6">
    <location>
        <begin position="1"/>
        <end position="15"/>
    </location>
</feature>
<dbReference type="EMBL" id="CP009498">
    <property type="protein sequence ID" value="AKL97728.1"/>
    <property type="molecule type" value="Genomic_DNA"/>
</dbReference>
<evidence type="ECO:0000313" key="7">
    <source>
        <dbReference type="EMBL" id="AKL97728.1"/>
    </source>
</evidence>
<proteinExistence type="inferred from homology"/>
<evidence type="ECO:0000256" key="1">
    <source>
        <dbReference type="ARBA" id="ARBA00008560"/>
    </source>
</evidence>
<evidence type="ECO:0000313" key="8">
    <source>
        <dbReference type="Proteomes" id="UP000035337"/>
    </source>
</evidence>
<comment type="similarity">
    <text evidence="1 5">Belongs to the bacterial ribosomal protein bL32 family.</text>
</comment>
<feature type="compositionally biased region" description="Polar residues" evidence="6">
    <location>
        <begin position="18"/>
        <end position="35"/>
    </location>
</feature>
<evidence type="ECO:0000256" key="5">
    <source>
        <dbReference type="HAMAP-Rule" id="MF_00340"/>
    </source>
</evidence>
<dbReference type="InterPro" id="IPR044957">
    <property type="entry name" value="Ribosomal_bL32_bact"/>
</dbReference>
<feature type="region of interest" description="Disordered" evidence="6">
    <location>
        <begin position="1"/>
        <end position="38"/>
    </location>
</feature>
<dbReference type="GO" id="GO:0003735">
    <property type="term" value="F:structural constituent of ribosome"/>
    <property type="evidence" value="ECO:0007669"/>
    <property type="project" value="InterPro"/>
</dbReference>
<dbReference type="Proteomes" id="UP000035337">
    <property type="component" value="Chromosome"/>
</dbReference>
<dbReference type="PANTHER" id="PTHR35534:SF1">
    <property type="entry name" value="LARGE RIBOSOMAL SUBUNIT PROTEIN BL32"/>
    <property type="match status" value="1"/>
</dbReference>
<dbReference type="Pfam" id="PF01783">
    <property type="entry name" value="Ribosomal_L32p"/>
    <property type="match status" value="1"/>
</dbReference>
<dbReference type="InterPro" id="IPR011332">
    <property type="entry name" value="Ribosomal_zn-bd"/>
</dbReference>
<dbReference type="GO" id="GO:0006412">
    <property type="term" value="P:translation"/>
    <property type="evidence" value="ECO:0007669"/>
    <property type="project" value="UniProtKB-UniRule"/>
</dbReference>
<evidence type="ECO:0000256" key="3">
    <source>
        <dbReference type="ARBA" id="ARBA00023274"/>
    </source>
</evidence>
<evidence type="ECO:0000256" key="4">
    <source>
        <dbReference type="ARBA" id="ARBA00035178"/>
    </source>
</evidence>
<dbReference type="HAMAP" id="MF_00340">
    <property type="entry name" value="Ribosomal_bL32"/>
    <property type="match status" value="1"/>
</dbReference>
<dbReference type="KEGG" id="epo:Epro_0349"/>
<dbReference type="PANTHER" id="PTHR35534">
    <property type="entry name" value="50S RIBOSOMAL PROTEIN L32"/>
    <property type="match status" value="1"/>
</dbReference>
<dbReference type="PATRIC" id="fig|1408281.3.peg.362"/>
<protein>
    <recommendedName>
        <fullName evidence="4 5">Large ribosomal subunit protein bL32</fullName>
    </recommendedName>
</protein>
<gene>
    <name evidence="5 7" type="primary">rpmF</name>
    <name evidence="7" type="ORF">Epro_0349</name>
</gene>
<sequence length="74" mass="8287">MPNPKRKHTPHRRDSRRSANSKLDNPNSSKCSNCGSPKLPHRICPECGFYNGKLIVAKKVKKSAAQNQEKEASK</sequence>
<keyword evidence="2 5" id="KW-0689">Ribosomal protein</keyword>
<keyword evidence="8" id="KW-1185">Reference proteome</keyword>
<keyword evidence="3 5" id="KW-0687">Ribonucleoprotein</keyword>
<dbReference type="RefSeq" id="WP_052570030.1">
    <property type="nucleotide sequence ID" value="NZ_CP009498.1"/>
</dbReference>
<name>A0A0G3WHC3_9BACT</name>
<dbReference type="NCBIfam" id="TIGR01031">
    <property type="entry name" value="rpmF_bact"/>
    <property type="match status" value="1"/>
</dbReference>
<dbReference type="AlphaFoldDB" id="A0A0G3WHC3"/>